<gene>
    <name evidence="1" type="ORF">UFOPK3472_02966</name>
</gene>
<organism evidence="1">
    <name type="scientific">freshwater metagenome</name>
    <dbReference type="NCBI Taxonomy" id="449393"/>
    <lineage>
        <taxon>unclassified sequences</taxon>
        <taxon>metagenomes</taxon>
        <taxon>ecological metagenomes</taxon>
    </lineage>
</organism>
<reference evidence="1" key="1">
    <citation type="submission" date="2020-05" db="EMBL/GenBank/DDBJ databases">
        <authorList>
            <person name="Chiriac C."/>
            <person name="Salcher M."/>
            <person name="Ghai R."/>
            <person name="Kavagutti S V."/>
        </authorList>
    </citation>
    <scope>NUCLEOTIDE SEQUENCE</scope>
</reference>
<protein>
    <submittedName>
        <fullName evidence="1">Unannotated protein</fullName>
    </submittedName>
</protein>
<dbReference type="AlphaFoldDB" id="A0A6J7GZZ4"/>
<sequence length="79" mass="8295">MASAKLLGSSDDELVTKTVFGGADAPISDQTFFFRSRSSGTASITRSASETASATLVVVVMDSMALSKRASSKVFRSRL</sequence>
<name>A0A6J7GZZ4_9ZZZZ</name>
<evidence type="ECO:0000313" key="1">
    <source>
        <dbReference type="EMBL" id="CAB4909993.1"/>
    </source>
</evidence>
<accession>A0A6J7GZZ4</accession>
<proteinExistence type="predicted"/>
<dbReference type="EMBL" id="CAFBLX010000256">
    <property type="protein sequence ID" value="CAB4909993.1"/>
    <property type="molecule type" value="Genomic_DNA"/>
</dbReference>